<accession>A0A6J5MKT6</accession>
<evidence type="ECO:0000313" key="2">
    <source>
        <dbReference type="EMBL" id="CAB4158117.1"/>
    </source>
</evidence>
<protein>
    <submittedName>
        <fullName evidence="1">Uncharacterized protein</fullName>
    </submittedName>
</protein>
<name>A0A6J5MKT6_9CAUD</name>
<dbReference type="EMBL" id="LR796666">
    <property type="protein sequence ID" value="CAB4158117.1"/>
    <property type="molecule type" value="Genomic_DNA"/>
</dbReference>
<evidence type="ECO:0000313" key="1">
    <source>
        <dbReference type="EMBL" id="CAB4146882.1"/>
    </source>
</evidence>
<organism evidence="1">
    <name type="scientific">uncultured Caudovirales phage</name>
    <dbReference type="NCBI Taxonomy" id="2100421"/>
    <lineage>
        <taxon>Viruses</taxon>
        <taxon>Duplodnaviria</taxon>
        <taxon>Heunggongvirae</taxon>
        <taxon>Uroviricota</taxon>
        <taxon>Caudoviricetes</taxon>
        <taxon>Peduoviridae</taxon>
        <taxon>Maltschvirus</taxon>
        <taxon>Maltschvirus maltsch</taxon>
    </lineage>
</organism>
<proteinExistence type="predicted"/>
<dbReference type="EMBL" id="LR796484">
    <property type="protein sequence ID" value="CAB4146882.1"/>
    <property type="molecule type" value="Genomic_DNA"/>
</dbReference>
<sequence length="167" mass="17439">MPKTYTPIATQTHPGGGGVITFSSIPQIYTDLVVVINCGIAGTGGSMYIRLNGDTGTNYSQTFMRGSGSAASSARTSNLGLMYIDYHGPTLGSRNSNYVLQLNSYSNTTTHKTILARTNAIVGSGTGIEFHAGAWRNTAAVTSLTIGPTGGNIFNGSTFTIYGILRA</sequence>
<reference evidence="1" key="1">
    <citation type="submission" date="2020-04" db="EMBL/GenBank/DDBJ databases">
        <authorList>
            <person name="Chiriac C."/>
            <person name="Salcher M."/>
            <person name="Ghai R."/>
            <person name="Kavagutti S V."/>
        </authorList>
    </citation>
    <scope>NUCLEOTIDE SEQUENCE</scope>
</reference>
<gene>
    <name evidence="1" type="ORF">UFOVP429_1</name>
    <name evidence="2" type="ORF">UFOVP696_12</name>
</gene>